<feature type="domain" description="Thiamine pyrophosphate enzyme TPP-binding" evidence="5">
    <location>
        <begin position="220"/>
        <end position="335"/>
    </location>
</feature>
<accession>A0A0U1PRZ6</accession>
<proteinExistence type="predicted"/>
<evidence type="ECO:0000259" key="6">
    <source>
        <dbReference type="Pfam" id="PF02776"/>
    </source>
</evidence>
<dbReference type="InterPro" id="IPR011766">
    <property type="entry name" value="TPP_enzyme_TPP-bd"/>
</dbReference>
<dbReference type="PANTHER" id="PTHR42818:SF1">
    <property type="entry name" value="SULFOPYRUVATE DECARBOXYLASE"/>
    <property type="match status" value="1"/>
</dbReference>
<reference evidence="7 8" key="1">
    <citation type="submission" date="2015-04" db="EMBL/GenBank/DDBJ databases">
        <title>Draft genome sequence of Rathayibacter toxicus strain FH-142 (AKA 70134 or CS 32), a Western Australian isolate.</title>
        <authorList>
            <consortium name="Consortium for Microbial Forensics and Genomics (microFORGE)"/>
            <person name="Knight B.M."/>
            <person name="Roberts D.P."/>
            <person name="Lin D."/>
            <person name="Hari K."/>
            <person name="Fletcher J."/>
            <person name="Melcher U."/>
            <person name="Blagden T."/>
            <person name="Luster D.G."/>
            <person name="Sechler A.J."/>
            <person name="Schneider W.L."/>
            <person name="Winegar R.A."/>
        </authorList>
    </citation>
    <scope>NUCLEOTIDE SEQUENCE [LARGE SCALE GENOMIC DNA]</scope>
    <source>
        <strain evidence="7 8">FH142</strain>
    </source>
</reference>
<dbReference type="PANTHER" id="PTHR42818">
    <property type="entry name" value="SULFOPYRUVATE DECARBOXYLASE SUBUNIT ALPHA"/>
    <property type="match status" value="1"/>
</dbReference>
<keyword evidence="3" id="KW-0456">Lyase</keyword>
<keyword evidence="8" id="KW-1185">Reference proteome</keyword>
<dbReference type="InterPro" id="IPR017684">
    <property type="entry name" value="Phosphono-pyrv_decarboxylase"/>
</dbReference>
<dbReference type="NCBIfam" id="TIGR03297">
    <property type="entry name" value="Ppyr-DeCO2ase"/>
    <property type="match status" value="1"/>
</dbReference>
<dbReference type="Pfam" id="PF02775">
    <property type="entry name" value="TPP_enzyme_C"/>
    <property type="match status" value="1"/>
</dbReference>
<dbReference type="CDD" id="cd07035">
    <property type="entry name" value="TPP_PYR_POX_like"/>
    <property type="match status" value="1"/>
</dbReference>
<dbReference type="InterPro" id="IPR051818">
    <property type="entry name" value="TPP_dependent_decarboxylase"/>
</dbReference>
<organism evidence="7 8">
    <name type="scientific">Rathayibacter toxicus</name>
    <dbReference type="NCBI Taxonomy" id="145458"/>
    <lineage>
        <taxon>Bacteria</taxon>
        <taxon>Bacillati</taxon>
        <taxon>Actinomycetota</taxon>
        <taxon>Actinomycetes</taxon>
        <taxon>Micrococcales</taxon>
        <taxon>Microbacteriaceae</taxon>
        <taxon>Rathayibacter</taxon>
    </lineage>
</organism>
<dbReference type="AlphaFoldDB" id="A0A0U1PRZ6"/>
<dbReference type="GO" id="GO:0033980">
    <property type="term" value="F:phosphonopyruvate decarboxylase activity"/>
    <property type="evidence" value="ECO:0007669"/>
    <property type="project" value="InterPro"/>
</dbReference>
<dbReference type="Gene3D" id="3.40.50.970">
    <property type="match status" value="2"/>
</dbReference>
<evidence type="ECO:0000256" key="3">
    <source>
        <dbReference type="ARBA" id="ARBA00023239"/>
    </source>
</evidence>
<dbReference type="GO" id="GO:0030976">
    <property type="term" value="F:thiamine pyrophosphate binding"/>
    <property type="evidence" value="ECO:0007669"/>
    <property type="project" value="InterPro"/>
</dbReference>
<keyword evidence="1" id="KW-0210">Decarboxylase</keyword>
<dbReference type="PATRIC" id="fig|145458.8.peg.1943"/>
<comment type="caution">
    <text evidence="7">The sequence shown here is derived from an EMBL/GenBank/DDBJ whole genome shotgun (WGS) entry which is preliminary data.</text>
</comment>
<sequence>MVSPGTLLSSLDTCGVTAISGVPCSNFASVIEVLENNPNRNYVSAANEGEAVSIAAGTALAGGFSAVFMQNSGLGNAVNPLTSLTETLGTRMVLFISWRGSPELRDEPQHRIMGSITPALLDLMKIPWRILPQLDDLIPGAVNWAAENARVRRGVVALLVRPGTFVKPSSRSDGLDARLSRSDVLKVVMERVTPKHAVVATTGYTSRELEASWDRAENVYVVGSMGCASSVALGIALHKIDRKVIVLDGDGAALMRLESLATIGRTTPRNLIHFILDNGSYESTGGQNSGSSAVDFEMIARASGYTEALSTTDRSVIEDMISLEKARNGPVLVRVPIKNGVPGSLGRPRRDPRDQSAAFMKAMTT</sequence>
<evidence type="ECO:0008006" key="9">
    <source>
        <dbReference type="Google" id="ProtNLM"/>
    </source>
</evidence>
<evidence type="ECO:0000256" key="2">
    <source>
        <dbReference type="ARBA" id="ARBA00023052"/>
    </source>
</evidence>
<dbReference type="GO" id="GO:0032923">
    <property type="term" value="P:organic phosphonate biosynthetic process"/>
    <property type="evidence" value="ECO:0007669"/>
    <property type="project" value="InterPro"/>
</dbReference>
<dbReference type="Pfam" id="PF02776">
    <property type="entry name" value="TPP_enzyme_N"/>
    <property type="match status" value="1"/>
</dbReference>
<dbReference type="SUPFAM" id="SSF52518">
    <property type="entry name" value="Thiamin diphosphate-binding fold (THDP-binding)"/>
    <property type="match status" value="2"/>
</dbReference>
<dbReference type="STRING" id="145458.APU90_00560"/>
<feature type="region of interest" description="Disordered" evidence="4">
    <location>
        <begin position="340"/>
        <end position="365"/>
    </location>
</feature>
<evidence type="ECO:0000259" key="5">
    <source>
        <dbReference type="Pfam" id="PF02775"/>
    </source>
</evidence>
<dbReference type="EMBL" id="LBFI01000053">
    <property type="protein sequence ID" value="KKM44779.1"/>
    <property type="molecule type" value="Genomic_DNA"/>
</dbReference>
<dbReference type="InterPro" id="IPR012001">
    <property type="entry name" value="Thiamin_PyroP_enz_TPP-bd_dom"/>
</dbReference>
<evidence type="ECO:0000313" key="7">
    <source>
        <dbReference type="EMBL" id="KKM44779.1"/>
    </source>
</evidence>
<evidence type="ECO:0000313" key="8">
    <source>
        <dbReference type="Proteomes" id="UP000052979"/>
    </source>
</evidence>
<name>A0A0U1PRZ6_9MICO</name>
<gene>
    <name evidence="7" type="ORF">VT73_08530</name>
</gene>
<protein>
    <recommendedName>
        <fullName evidence="9">Phosphonopyruvate decarboxylase</fullName>
    </recommendedName>
</protein>
<evidence type="ECO:0000256" key="1">
    <source>
        <dbReference type="ARBA" id="ARBA00022793"/>
    </source>
</evidence>
<dbReference type="Proteomes" id="UP000052979">
    <property type="component" value="Unassembled WGS sequence"/>
</dbReference>
<feature type="domain" description="Thiamine pyrophosphate enzyme N-terminal TPP-binding" evidence="6">
    <location>
        <begin position="7"/>
        <end position="105"/>
    </location>
</feature>
<evidence type="ECO:0000256" key="4">
    <source>
        <dbReference type="SAM" id="MobiDB-lite"/>
    </source>
</evidence>
<dbReference type="InterPro" id="IPR029061">
    <property type="entry name" value="THDP-binding"/>
</dbReference>
<keyword evidence="2" id="KW-0786">Thiamine pyrophosphate</keyword>
<dbReference type="GO" id="GO:0000287">
    <property type="term" value="F:magnesium ion binding"/>
    <property type="evidence" value="ECO:0007669"/>
    <property type="project" value="UniProtKB-ARBA"/>
</dbReference>